<comment type="subcellular location">
    <subcellularLocation>
        <location evidence="3">Cytoplasm</location>
    </subcellularLocation>
</comment>
<comment type="caution">
    <text evidence="4">The sequence shown here is derived from an EMBL/GenBank/DDBJ whole genome shotgun (WGS) entry which is preliminary data.</text>
</comment>
<dbReference type="GO" id="GO:0005737">
    <property type="term" value="C:cytoplasm"/>
    <property type="evidence" value="ECO:0007669"/>
    <property type="project" value="UniProtKB-SubCell"/>
</dbReference>
<dbReference type="PANTHER" id="PTHR33643:SF1">
    <property type="entry name" value="UREASE ACCESSORY PROTEIN D"/>
    <property type="match status" value="1"/>
</dbReference>
<dbReference type="EMBL" id="QVFV01000005">
    <property type="protein sequence ID" value="RZM76617.1"/>
    <property type="molecule type" value="Genomic_DNA"/>
</dbReference>
<sequence>MTIVSLNQNQPLARSLRLNPLCCQPCQSTERRILGSEVIHSAVAPPPPSGRSWHGQACLTFERRGDRTVPQAQTQAPLKVQRPFYPEGPSLCQSVLLHTAGGMVGGDRLSYDLYLQANTAALVTTAAAAKIYSDHPQPAQVNGSIHVESGAWLEWLPQEAIVFEGAQYHQNWRVELAAEAHWLGWDVLRLGRTARGERFCQGEVRSRFEVWHDGQLIWVDPQRLVGSDTLWQSPHALNACPVIGTLVWVGAMPTDEVVNAARAAWEQQPHPRGEAGVTALQRGLLCRYRGQSTSEARRWFVQVWQLLRPYYGGTAVTIPRVWQR</sequence>
<name>A0A4Q7E3L8_9CYAN</name>
<evidence type="ECO:0000256" key="1">
    <source>
        <dbReference type="ARBA" id="ARBA00007177"/>
    </source>
</evidence>
<accession>A0A4Q7E3L8</accession>
<evidence type="ECO:0000256" key="2">
    <source>
        <dbReference type="ARBA" id="ARBA00023186"/>
    </source>
</evidence>
<dbReference type="HAMAP" id="MF_01384">
    <property type="entry name" value="UreD"/>
    <property type="match status" value="1"/>
</dbReference>
<comment type="similarity">
    <text evidence="1 3">Belongs to the UreD family.</text>
</comment>
<protein>
    <recommendedName>
        <fullName evidence="3">Urease accessory protein UreD</fullName>
    </recommendedName>
</protein>
<keyword evidence="2 3" id="KW-0143">Chaperone</keyword>
<dbReference type="PANTHER" id="PTHR33643">
    <property type="entry name" value="UREASE ACCESSORY PROTEIN D"/>
    <property type="match status" value="1"/>
</dbReference>
<evidence type="ECO:0000256" key="3">
    <source>
        <dbReference type="HAMAP-Rule" id="MF_01384"/>
    </source>
</evidence>
<dbReference type="InterPro" id="IPR002669">
    <property type="entry name" value="UreD"/>
</dbReference>
<dbReference type="Proteomes" id="UP000292459">
    <property type="component" value="Unassembled WGS sequence"/>
</dbReference>
<evidence type="ECO:0000313" key="5">
    <source>
        <dbReference type="Proteomes" id="UP000292459"/>
    </source>
</evidence>
<comment type="subunit">
    <text evidence="3">UreD, UreF and UreG form a complex that acts as a GTP-hydrolysis-dependent molecular chaperone, activating the urease apoprotein by helping to assemble the nickel containing metallocenter of UreC. The UreE protein probably delivers the nickel.</text>
</comment>
<dbReference type="Pfam" id="PF01774">
    <property type="entry name" value="UreD"/>
    <property type="match status" value="1"/>
</dbReference>
<dbReference type="OrthoDB" id="9798842at2"/>
<dbReference type="GO" id="GO:0016151">
    <property type="term" value="F:nickel cation binding"/>
    <property type="evidence" value="ECO:0007669"/>
    <property type="project" value="UniProtKB-UniRule"/>
</dbReference>
<proteinExistence type="inferred from homology"/>
<dbReference type="AlphaFoldDB" id="A0A4Q7E3L8"/>
<evidence type="ECO:0000313" key="4">
    <source>
        <dbReference type="EMBL" id="RZM76617.1"/>
    </source>
</evidence>
<organism evidence="4 5">
    <name type="scientific">Leptolyngbya iicbica LK</name>
    <dbReference type="NCBI Taxonomy" id="2294035"/>
    <lineage>
        <taxon>Bacteria</taxon>
        <taxon>Bacillati</taxon>
        <taxon>Cyanobacteriota</taxon>
        <taxon>Cyanophyceae</taxon>
        <taxon>Leptolyngbyales</taxon>
        <taxon>Leptolyngbyaceae</taxon>
        <taxon>Leptolyngbya group</taxon>
        <taxon>Leptolyngbya</taxon>
        <taxon>Leptolyngbya iicbica</taxon>
    </lineage>
</organism>
<keyword evidence="3" id="KW-0963">Cytoplasm</keyword>
<keyword evidence="3" id="KW-0996">Nickel insertion</keyword>
<gene>
    <name evidence="3" type="primary">ureD</name>
    <name evidence="4" type="ORF">DYY88_18315</name>
</gene>
<keyword evidence="5" id="KW-1185">Reference proteome</keyword>
<reference evidence="4 5" key="1">
    <citation type="submission" date="2018-11" db="EMBL/GenBank/DDBJ databases">
        <title>Whole genome sequencing of an environmental sample.</title>
        <authorList>
            <person name="Sarangi A.N."/>
            <person name="Singh D."/>
            <person name="Tripathy S."/>
        </authorList>
    </citation>
    <scope>NUCLEOTIDE SEQUENCE [LARGE SCALE GENOMIC DNA]</scope>
    <source>
        <strain evidence="4 5">Lakshadweep</strain>
    </source>
</reference>
<comment type="function">
    <text evidence="3">Required for maturation of urease via the functional incorporation of the urease nickel metallocenter.</text>
</comment>